<keyword evidence="2" id="KW-1185">Reference proteome</keyword>
<accession>A0ABV0YPX3</accession>
<proteinExistence type="predicted"/>
<comment type="caution">
    <text evidence="1">The sequence shown here is derived from an EMBL/GenBank/DDBJ whole genome shotgun (WGS) entry which is preliminary data.</text>
</comment>
<evidence type="ECO:0008006" key="3">
    <source>
        <dbReference type="Google" id="ProtNLM"/>
    </source>
</evidence>
<protein>
    <recommendedName>
        <fullName evidence="3">Peptidase A2 domain-containing protein</fullName>
    </recommendedName>
</protein>
<organism evidence="1 2">
    <name type="scientific">Ameca splendens</name>
    <dbReference type="NCBI Taxonomy" id="208324"/>
    <lineage>
        <taxon>Eukaryota</taxon>
        <taxon>Metazoa</taxon>
        <taxon>Chordata</taxon>
        <taxon>Craniata</taxon>
        <taxon>Vertebrata</taxon>
        <taxon>Euteleostomi</taxon>
        <taxon>Actinopterygii</taxon>
        <taxon>Neopterygii</taxon>
        <taxon>Teleostei</taxon>
        <taxon>Neoteleostei</taxon>
        <taxon>Acanthomorphata</taxon>
        <taxon>Ovalentaria</taxon>
        <taxon>Atherinomorphae</taxon>
        <taxon>Cyprinodontiformes</taxon>
        <taxon>Goodeidae</taxon>
        <taxon>Ameca</taxon>
    </lineage>
</organism>
<evidence type="ECO:0000313" key="2">
    <source>
        <dbReference type="Proteomes" id="UP001469553"/>
    </source>
</evidence>
<dbReference type="Proteomes" id="UP001469553">
    <property type="component" value="Unassembled WGS sequence"/>
</dbReference>
<sequence length="118" mass="12978">MAILDDGSERTIILHSAAQKLQLNGQSENLAPRAVNQDIKTVSGQSVSFFHILHNLSWKTASYPQSLQCCRARPLQTLTQLKPYKRLTVTSGVSHSTASAKPSHCFSLVQITLTFSPQ</sequence>
<reference evidence="1 2" key="1">
    <citation type="submission" date="2021-06" db="EMBL/GenBank/DDBJ databases">
        <authorList>
            <person name="Palmer J.M."/>
        </authorList>
    </citation>
    <scope>NUCLEOTIDE SEQUENCE [LARGE SCALE GENOMIC DNA]</scope>
    <source>
        <strain evidence="1 2">AS_MEX2019</strain>
        <tissue evidence="1">Muscle</tissue>
    </source>
</reference>
<dbReference type="EMBL" id="JAHRIP010039105">
    <property type="protein sequence ID" value="MEQ2295856.1"/>
    <property type="molecule type" value="Genomic_DNA"/>
</dbReference>
<gene>
    <name evidence="1" type="ORF">AMECASPLE_018837</name>
</gene>
<name>A0ABV0YPX3_9TELE</name>
<evidence type="ECO:0000313" key="1">
    <source>
        <dbReference type="EMBL" id="MEQ2295856.1"/>
    </source>
</evidence>